<reference evidence="8" key="1">
    <citation type="submission" date="2023-10" db="EMBL/GenBank/DDBJ databases">
        <authorList>
            <person name="Chen Y."/>
            <person name="Shah S."/>
            <person name="Dougan E. K."/>
            <person name="Thang M."/>
            <person name="Chan C."/>
        </authorList>
    </citation>
    <scope>NUCLEOTIDE SEQUENCE [LARGE SCALE GENOMIC DNA]</scope>
</reference>
<organism evidence="8 9">
    <name type="scientific">Prorocentrum cordatum</name>
    <dbReference type="NCBI Taxonomy" id="2364126"/>
    <lineage>
        <taxon>Eukaryota</taxon>
        <taxon>Sar</taxon>
        <taxon>Alveolata</taxon>
        <taxon>Dinophyceae</taxon>
        <taxon>Prorocentrales</taxon>
        <taxon>Prorocentraceae</taxon>
        <taxon>Prorocentrum</taxon>
    </lineage>
</organism>
<dbReference type="InterPro" id="IPR044525">
    <property type="entry name" value="DGDG1/2"/>
</dbReference>
<evidence type="ECO:0000313" key="8">
    <source>
        <dbReference type="EMBL" id="CAK0822852.1"/>
    </source>
</evidence>
<evidence type="ECO:0008006" key="10">
    <source>
        <dbReference type="Google" id="ProtNLM"/>
    </source>
</evidence>
<evidence type="ECO:0000256" key="1">
    <source>
        <dbReference type="ARBA" id="ARBA00004229"/>
    </source>
</evidence>
<keyword evidence="9" id="KW-1185">Reference proteome</keyword>
<dbReference type="Proteomes" id="UP001189429">
    <property type="component" value="Unassembled WGS sequence"/>
</dbReference>
<comment type="similarity">
    <text evidence="3">Belongs to the glycosyltransferase group 1 family. Glycosyltransferase 4 subfamily.</text>
</comment>
<gene>
    <name evidence="8" type="ORF">PCOR1329_LOCUS23760</name>
</gene>
<protein>
    <recommendedName>
        <fullName evidence="10">RNA-dependent RNA polymerase</fullName>
    </recommendedName>
</protein>
<evidence type="ECO:0000256" key="2">
    <source>
        <dbReference type="ARBA" id="ARBA00004370"/>
    </source>
</evidence>
<dbReference type="PANTHER" id="PTHR46132:SF1">
    <property type="entry name" value="DIGALACTOSYLDIACYLGLYCEROL SYNTHASE 2, CHLOROPLASTIC"/>
    <property type="match status" value="1"/>
</dbReference>
<keyword evidence="7" id="KW-0472">Membrane</keyword>
<evidence type="ECO:0000313" key="9">
    <source>
        <dbReference type="Proteomes" id="UP001189429"/>
    </source>
</evidence>
<keyword evidence="5" id="KW-0934">Plastid</keyword>
<evidence type="ECO:0000256" key="7">
    <source>
        <dbReference type="ARBA" id="ARBA00023136"/>
    </source>
</evidence>
<accession>A0ABN9RU45</accession>
<feature type="non-terminal residue" evidence="8">
    <location>
        <position position="225"/>
    </location>
</feature>
<comment type="caution">
    <text evidence="8">The sequence shown here is derived from an EMBL/GenBank/DDBJ whole genome shotgun (WGS) entry which is preliminary data.</text>
</comment>
<dbReference type="EMBL" id="CAUYUJ010008094">
    <property type="protein sequence ID" value="CAK0822852.1"/>
    <property type="molecule type" value="Genomic_DNA"/>
</dbReference>
<proteinExistence type="inferred from homology"/>
<evidence type="ECO:0000256" key="5">
    <source>
        <dbReference type="ARBA" id="ARBA00022640"/>
    </source>
</evidence>
<evidence type="ECO:0000256" key="4">
    <source>
        <dbReference type="ARBA" id="ARBA00022528"/>
    </source>
</evidence>
<keyword evidence="4" id="KW-0150">Chloroplast</keyword>
<dbReference type="PANTHER" id="PTHR46132">
    <property type="entry name" value="DIGALACTOSYLDIACYLGLYCEROL SYNTHASE 2, CHLOROPLASTIC"/>
    <property type="match status" value="1"/>
</dbReference>
<comment type="subcellular location">
    <subcellularLocation>
        <location evidence="2">Membrane</location>
    </subcellularLocation>
    <subcellularLocation>
        <location evidence="1">Plastid</location>
        <location evidence="1">Chloroplast</location>
    </subcellularLocation>
</comment>
<name>A0ABN9RU45_9DINO</name>
<evidence type="ECO:0000256" key="3">
    <source>
        <dbReference type="ARBA" id="ARBA00009481"/>
    </source>
</evidence>
<sequence length="225" mass="25448">DMLFTTEDRFDTREEQEAYIVEWCKRRAGVDLAKLPIRLHWYEARFVKQVRSIPAGRSVHQLAPDTPRDVLILEEPEHLCWYHNGQRWPELFKHVVGIVHTNYRVYLAAMGYDGFLGAPTVRDSIFFSFTSLVCSAYCDVTIKLSAAGVSLPNEVTCNVHGVRDEFLRIGSKAHAQQRRGAAEEAAVYFLGKAVFPKGWRQLLDLLRSGALGDAGDVRIDGRLLG</sequence>
<evidence type="ECO:0000256" key="6">
    <source>
        <dbReference type="ARBA" id="ARBA00022679"/>
    </source>
</evidence>
<keyword evidence="6" id="KW-0808">Transferase</keyword>
<feature type="non-terminal residue" evidence="8">
    <location>
        <position position="1"/>
    </location>
</feature>